<dbReference type="AlphaFoldDB" id="A0A437A2Y8"/>
<dbReference type="RefSeq" id="XP_067491035.1">
    <property type="nucleotide sequence ID" value="XM_067632803.1"/>
</dbReference>
<dbReference type="OrthoDB" id="288942at2759"/>
<dbReference type="Proteomes" id="UP000283090">
    <property type="component" value="Unassembled WGS sequence"/>
</dbReference>
<dbReference type="STRING" id="97331.A0A437A2Y8"/>
<feature type="compositionally biased region" description="Polar residues" evidence="1">
    <location>
        <begin position="351"/>
        <end position="363"/>
    </location>
</feature>
<dbReference type="PANTHER" id="PTHR42085:SF2">
    <property type="entry name" value="F-BOX DOMAIN-CONTAINING PROTEIN"/>
    <property type="match status" value="1"/>
</dbReference>
<reference evidence="2 3" key="1">
    <citation type="submission" date="2019-01" db="EMBL/GenBank/DDBJ databases">
        <title>Intercellular communication is required for trap formation in the nematode-trapping fungus Duddingtonia flagrans.</title>
        <authorList>
            <person name="Youssar L."/>
            <person name="Wernet V."/>
            <person name="Hensel N."/>
            <person name="Hildebrandt H.-G."/>
            <person name="Fischer R."/>
        </authorList>
    </citation>
    <scope>NUCLEOTIDE SEQUENCE [LARGE SCALE GENOMIC DNA]</scope>
    <source>
        <strain evidence="2 3">CBS H-5679</strain>
    </source>
</reference>
<comment type="caution">
    <text evidence="2">The sequence shown here is derived from an EMBL/GenBank/DDBJ whole genome shotgun (WGS) entry which is preliminary data.</text>
</comment>
<proteinExistence type="predicted"/>
<name>A0A437A2Y8_ARTFL</name>
<evidence type="ECO:0000313" key="2">
    <source>
        <dbReference type="EMBL" id="RVD85491.1"/>
    </source>
</evidence>
<organism evidence="2 3">
    <name type="scientific">Arthrobotrys flagrans</name>
    <name type="common">Nematode-trapping fungus</name>
    <name type="synonym">Trichothecium flagrans</name>
    <dbReference type="NCBI Taxonomy" id="97331"/>
    <lineage>
        <taxon>Eukaryota</taxon>
        <taxon>Fungi</taxon>
        <taxon>Dikarya</taxon>
        <taxon>Ascomycota</taxon>
        <taxon>Pezizomycotina</taxon>
        <taxon>Orbiliomycetes</taxon>
        <taxon>Orbiliales</taxon>
        <taxon>Orbiliaceae</taxon>
        <taxon>Arthrobotrys</taxon>
    </lineage>
</organism>
<gene>
    <name evidence="2" type="ORF">DFL_003812</name>
</gene>
<dbReference type="InterPro" id="IPR038883">
    <property type="entry name" value="AN11006-like"/>
</dbReference>
<keyword evidence="3" id="KW-1185">Reference proteome</keyword>
<evidence type="ECO:0008006" key="4">
    <source>
        <dbReference type="Google" id="ProtNLM"/>
    </source>
</evidence>
<dbReference type="GeneID" id="93586123"/>
<accession>A0A437A2Y8</accession>
<dbReference type="PANTHER" id="PTHR42085">
    <property type="entry name" value="F-BOX DOMAIN-CONTAINING PROTEIN"/>
    <property type="match status" value="1"/>
</dbReference>
<evidence type="ECO:0000313" key="3">
    <source>
        <dbReference type="Proteomes" id="UP000283090"/>
    </source>
</evidence>
<evidence type="ECO:0000256" key="1">
    <source>
        <dbReference type="SAM" id="MobiDB-lite"/>
    </source>
</evidence>
<sequence>MSSPPNLSRLTFTKISPQSDSHLFSLPGELRNLIWEYVLIPYNDPSRPYPSSTCYARPDFYAPLTSSVALLRTCKAIYSEAWYLPWTTAELCFYLTVDVRRPPRVETVGNVQKALDHLHNTGVDTTINHVRVFAQLCSLEDGMRLQYILNMKHFKPRSITVTIRHTDFWYWENDETLRVGGQWVGACRFPETVEKIKVEFESLERKKSQVDEIAQQAVERWGFCRADGRKLSAVTGKTEDGKVEGEMTVLRWTGSSTWEGLRWIRDEVEQGKLNYYVKTVTWRVKREQERRDEGEVDNLVVVANDPPITWGIHQHQNALSNTGRQRSLAATHTKPLSLNICTTTEEELGPSSRSSNPSNTKTSEFGCKAM</sequence>
<protein>
    <recommendedName>
        <fullName evidence="4">F-box domain-containing protein</fullName>
    </recommendedName>
</protein>
<dbReference type="VEuPathDB" id="FungiDB:DFL_003812"/>
<feature type="region of interest" description="Disordered" evidence="1">
    <location>
        <begin position="344"/>
        <end position="370"/>
    </location>
</feature>
<dbReference type="EMBL" id="SAEB01000006">
    <property type="protein sequence ID" value="RVD85491.1"/>
    <property type="molecule type" value="Genomic_DNA"/>
</dbReference>